<name>A0ABW2NS24_9BACL</name>
<evidence type="ECO:0000313" key="3">
    <source>
        <dbReference type="EMBL" id="MFC7373270.1"/>
    </source>
</evidence>
<proteinExistence type="predicted"/>
<sequence length="227" mass="25792">MGFLFIFLYFIIIAAVIEINVIIFRLTGLEKEVSRFQVISMLTGTGFTTGESELILGHPVRRRLSMFLILFGAFSLAVIISSISNILADEFRSLELAFIAAGLFIIILFLLIPAVKKKLERLLNQTMEEKFDLIDLPIRDVLLKEDNDHLTEVYIHDGSPYIGKSICDVEEEGDHLSILFVTRGDLIIKKKKEASKLQEGDKLLIFGDRKTIEDLFKEKNDEKDSAH</sequence>
<dbReference type="Pfam" id="PF02080">
    <property type="entry name" value="TrkA_C"/>
    <property type="match status" value="1"/>
</dbReference>
<evidence type="ECO:0000313" key="4">
    <source>
        <dbReference type="Proteomes" id="UP001596549"/>
    </source>
</evidence>
<dbReference type="Gene3D" id="3.30.70.1450">
    <property type="entry name" value="Regulator of K+ conductance, C-terminal domain"/>
    <property type="match status" value="1"/>
</dbReference>
<feature type="transmembrane region" description="Helical" evidence="1">
    <location>
        <begin position="64"/>
        <end position="84"/>
    </location>
</feature>
<keyword evidence="1" id="KW-0472">Membrane</keyword>
<evidence type="ECO:0000256" key="1">
    <source>
        <dbReference type="SAM" id="Phobius"/>
    </source>
</evidence>
<dbReference type="InterPro" id="IPR006037">
    <property type="entry name" value="RCK_C"/>
</dbReference>
<protein>
    <submittedName>
        <fullName evidence="3">TrkA C-terminal domain-containing protein</fullName>
    </submittedName>
</protein>
<gene>
    <name evidence="3" type="ORF">ACFQPF_16645</name>
</gene>
<keyword evidence="4" id="KW-1185">Reference proteome</keyword>
<feature type="transmembrane region" description="Helical" evidence="1">
    <location>
        <begin position="96"/>
        <end position="115"/>
    </location>
</feature>
<keyword evidence="1" id="KW-1133">Transmembrane helix</keyword>
<evidence type="ECO:0000259" key="2">
    <source>
        <dbReference type="PROSITE" id="PS51202"/>
    </source>
</evidence>
<dbReference type="SUPFAM" id="SSF116726">
    <property type="entry name" value="TrkA C-terminal domain-like"/>
    <property type="match status" value="1"/>
</dbReference>
<comment type="caution">
    <text evidence="3">The sequence shown here is derived from an EMBL/GenBank/DDBJ whole genome shotgun (WGS) entry which is preliminary data.</text>
</comment>
<dbReference type="PROSITE" id="PS51202">
    <property type="entry name" value="RCK_C"/>
    <property type="match status" value="1"/>
</dbReference>
<feature type="transmembrane region" description="Helical" evidence="1">
    <location>
        <begin position="6"/>
        <end position="26"/>
    </location>
</feature>
<dbReference type="EMBL" id="JBHTCP010000051">
    <property type="protein sequence ID" value="MFC7373270.1"/>
    <property type="molecule type" value="Genomic_DNA"/>
</dbReference>
<dbReference type="Proteomes" id="UP001596549">
    <property type="component" value="Unassembled WGS sequence"/>
</dbReference>
<reference evidence="4" key="1">
    <citation type="journal article" date="2019" name="Int. J. Syst. Evol. Microbiol.">
        <title>The Global Catalogue of Microorganisms (GCM) 10K type strain sequencing project: providing services to taxonomists for standard genome sequencing and annotation.</title>
        <authorList>
            <consortium name="The Broad Institute Genomics Platform"/>
            <consortium name="The Broad Institute Genome Sequencing Center for Infectious Disease"/>
            <person name="Wu L."/>
            <person name="Ma J."/>
        </authorList>
    </citation>
    <scope>NUCLEOTIDE SEQUENCE [LARGE SCALE GENOMIC DNA]</scope>
    <source>
        <strain evidence="4">NBRC 106396</strain>
    </source>
</reference>
<dbReference type="RefSeq" id="WP_379751036.1">
    <property type="nucleotide sequence ID" value="NZ_JBHTCP010000051.1"/>
</dbReference>
<dbReference type="InterPro" id="IPR036721">
    <property type="entry name" value="RCK_C_sf"/>
</dbReference>
<accession>A0ABW2NS24</accession>
<organism evidence="3 4">
    <name type="scientific">Fictibacillus iocasae</name>
    <dbReference type="NCBI Taxonomy" id="2715437"/>
    <lineage>
        <taxon>Bacteria</taxon>
        <taxon>Bacillati</taxon>
        <taxon>Bacillota</taxon>
        <taxon>Bacilli</taxon>
        <taxon>Bacillales</taxon>
        <taxon>Fictibacillaceae</taxon>
        <taxon>Fictibacillus</taxon>
    </lineage>
</organism>
<feature type="domain" description="RCK C-terminal" evidence="2">
    <location>
        <begin position="138"/>
        <end position="221"/>
    </location>
</feature>
<keyword evidence="1" id="KW-0812">Transmembrane</keyword>